<sequence length="218" mass="24022">MTESSSGAQRAAGPTLLEHFLPEADIVANYQTVVMATPQATYAALKSVDFAQSRSIVLRALLALRIADVRRARRQLGLAPLPAPARVSLENVEDYGQIKLAEKEGSEIVVGAIARPMQTTSLFVQRTPAEFKAFDCPGYVKGAGSYVVTPHGERRTMLSYEVRIRATDTATRQQLFFWNILTAPLMTFAGNQMIRYVKRVAERQCAAYAHAHAHQQAT</sequence>
<evidence type="ECO:0008006" key="3">
    <source>
        <dbReference type="Google" id="ProtNLM"/>
    </source>
</evidence>
<reference evidence="1 2" key="1">
    <citation type="submission" date="2015-09" db="EMBL/GenBank/DDBJ databases">
        <title>Sorangium comparison.</title>
        <authorList>
            <person name="Zaburannyi N."/>
            <person name="Bunk B."/>
            <person name="Overmann J."/>
            <person name="Mueller R."/>
        </authorList>
    </citation>
    <scope>NUCLEOTIDE SEQUENCE [LARGE SCALE GENOMIC DNA]</scope>
    <source>
        <strain evidence="1 2">So ce26</strain>
    </source>
</reference>
<evidence type="ECO:0000313" key="2">
    <source>
        <dbReference type="Proteomes" id="UP000238348"/>
    </source>
</evidence>
<name>A0A2L0EUM5_SORCE</name>
<dbReference type="EMBL" id="CP012673">
    <property type="protein sequence ID" value="AUX43008.1"/>
    <property type="molecule type" value="Genomic_DNA"/>
</dbReference>
<accession>A0A2L0EUM5</accession>
<gene>
    <name evidence="1" type="ORF">SOCE26_044480</name>
</gene>
<protein>
    <recommendedName>
        <fullName evidence="3">DUF1990 domain-containing protein</fullName>
    </recommendedName>
</protein>
<proteinExistence type="predicted"/>
<dbReference type="AlphaFoldDB" id="A0A2L0EUM5"/>
<evidence type="ECO:0000313" key="1">
    <source>
        <dbReference type="EMBL" id="AUX43008.1"/>
    </source>
</evidence>
<dbReference type="RefSeq" id="WP_234023885.1">
    <property type="nucleotide sequence ID" value="NZ_CP012673.1"/>
</dbReference>
<dbReference type="Proteomes" id="UP000238348">
    <property type="component" value="Chromosome"/>
</dbReference>
<organism evidence="1 2">
    <name type="scientific">Sorangium cellulosum</name>
    <name type="common">Polyangium cellulosum</name>
    <dbReference type="NCBI Taxonomy" id="56"/>
    <lineage>
        <taxon>Bacteria</taxon>
        <taxon>Pseudomonadati</taxon>
        <taxon>Myxococcota</taxon>
        <taxon>Polyangia</taxon>
        <taxon>Polyangiales</taxon>
        <taxon>Polyangiaceae</taxon>
        <taxon>Sorangium</taxon>
    </lineage>
</organism>